<protein>
    <recommendedName>
        <fullName evidence="5 21">Serine/threonine-protein kinase RIO1</fullName>
        <ecNumber evidence="4 21">2.7.11.1</ecNumber>
    </recommendedName>
</protein>
<evidence type="ECO:0000256" key="20">
    <source>
        <dbReference type="ARBA" id="ARBA00063876"/>
    </source>
</evidence>
<evidence type="ECO:0000256" key="15">
    <source>
        <dbReference type="ARBA" id="ARBA00022842"/>
    </source>
</evidence>
<keyword evidence="10" id="KW-0479">Metal-binding</keyword>
<comment type="caution">
    <text evidence="27">The sequence shown here is derived from an EMBL/GenBank/DDBJ whole genome shotgun (WGS) entry which is preliminary data.</text>
</comment>
<gene>
    <name evidence="27" type="ORF">V9T40_014261</name>
</gene>
<dbReference type="Gene3D" id="1.10.510.10">
    <property type="entry name" value="Transferase(Phosphotransferase) domain 1"/>
    <property type="match status" value="1"/>
</dbReference>
<feature type="region of interest" description="Disordered" evidence="25">
    <location>
        <begin position="1"/>
        <end position="39"/>
    </location>
</feature>
<evidence type="ECO:0000256" key="6">
    <source>
        <dbReference type="ARBA" id="ARBA00022490"/>
    </source>
</evidence>
<keyword evidence="28" id="KW-1185">Reference proteome</keyword>
<dbReference type="Proteomes" id="UP001367676">
    <property type="component" value="Unassembled WGS sequence"/>
</dbReference>
<feature type="region of interest" description="Disordered" evidence="25">
    <location>
        <begin position="450"/>
        <end position="534"/>
    </location>
</feature>
<evidence type="ECO:0000256" key="5">
    <source>
        <dbReference type="ARBA" id="ARBA00016038"/>
    </source>
</evidence>
<dbReference type="SMART" id="SM00090">
    <property type="entry name" value="RIO"/>
    <property type="match status" value="1"/>
</dbReference>
<dbReference type="FunFam" id="3.30.200.20:FF:000148">
    <property type="entry name" value="Serine/threonine-protein kinase RIO1"/>
    <property type="match status" value="1"/>
</dbReference>
<keyword evidence="12 21" id="KW-0418">Kinase</keyword>
<feature type="active site" description="Proton acceptor" evidence="22">
    <location>
        <position position="307"/>
    </location>
</feature>
<evidence type="ECO:0000256" key="23">
    <source>
        <dbReference type="PIRSR" id="PIRSR038147-2"/>
    </source>
</evidence>
<evidence type="ECO:0000256" key="8">
    <source>
        <dbReference type="ARBA" id="ARBA00022527"/>
    </source>
</evidence>
<dbReference type="GO" id="GO:0046872">
    <property type="term" value="F:metal ion binding"/>
    <property type="evidence" value="ECO:0007669"/>
    <property type="project" value="UniProtKB-KW"/>
</dbReference>
<dbReference type="GO" id="GO:0005524">
    <property type="term" value="F:ATP binding"/>
    <property type="evidence" value="ECO:0007669"/>
    <property type="project" value="UniProtKB-KW"/>
</dbReference>
<keyword evidence="8 21" id="KW-0723">Serine/threonine-protein kinase</keyword>
<dbReference type="CDD" id="cd05147">
    <property type="entry name" value="RIO1_euk"/>
    <property type="match status" value="1"/>
</dbReference>
<proteinExistence type="inferred from homology"/>
<evidence type="ECO:0000256" key="3">
    <source>
        <dbReference type="ARBA" id="ARBA00009196"/>
    </source>
</evidence>
<dbReference type="AlphaFoldDB" id="A0AAN9T6T9"/>
<dbReference type="SUPFAM" id="SSF56112">
    <property type="entry name" value="Protein kinase-like (PK-like)"/>
    <property type="match status" value="1"/>
</dbReference>
<comment type="catalytic activity">
    <reaction evidence="17 21">
        <text>L-seryl-[protein] + ATP = O-phospho-L-seryl-[protein] + ADP + H(+)</text>
        <dbReference type="Rhea" id="RHEA:17989"/>
        <dbReference type="Rhea" id="RHEA-COMP:9863"/>
        <dbReference type="Rhea" id="RHEA-COMP:11604"/>
        <dbReference type="ChEBI" id="CHEBI:15378"/>
        <dbReference type="ChEBI" id="CHEBI:29999"/>
        <dbReference type="ChEBI" id="CHEBI:30616"/>
        <dbReference type="ChEBI" id="CHEBI:83421"/>
        <dbReference type="ChEBI" id="CHEBI:456216"/>
        <dbReference type="EC" id="2.7.11.1"/>
    </reaction>
</comment>
<dbReference type="PANTHER" id="PTHR45723">
    <property type="entry name" value="SERINE/THREONINE-PROTEIN KINASE RIO1"/>
    <property type="match status" value="1"/>
</dbReference>
<name>A0AAN9T6T9_9HEMI</name>
<dbReference type="GO" id="GO:0004674">
    <property type="term" value="F:protein serine/threonine kinase activity"/>
    <property type="evidence" value="ECO:0007669"/>
    <property type="project" value="UniProtKB-KW"/>
</dbReference>
<keyword evidence="7" id="KW-0690">Ribosome biogenesis</keyword>
<feature type="compositionally biased region" description="Basic residues" evidence="25">
    <location>
        <begin position="515"/>
        <end position="534"/>
    </location>
</feature>
<feature type="binding site" evidence="23">
    <location>
        <position position="191"/>
    </location>
    <ligand>
        <name>ATP</name>
        <dbReference type="ChEBI" id="CHEBI:30616"/>
    </ligand>
</feature>
<dbReference type="GO" id="GO:0016787">
    <property type="term" value="F:hydrolase activity"/>
    <property type="evidence" value="ECO:0007669"/>
    <property type="project" value="UniProtKB-KW"/>
</dbReference>
<keyword evidence="14 21" id="KW-0067">ATP-binding</keyword>
<comment type="similarity">
    <text evidence="3 21">Belongs to the protein kinase superfamily. RIO-type Ser/Thr kinase family.</text>
</comment>
<evidence type="ECO:0000256" key="2">
    <source>
        <dbReference type="ARBA" id="ARBA00004496"/>
    </source>
</evidence>
<dbReference type="Gene3D" id="3.30.200.20">
    <property type="entry name" value="Phosphorylase Kinase, domain 1"/>
    <property type="match status" value="1"/>
</dbReference>
<feature type="compositionally biased region" description="Basic and acidic residues" evidence="25">
    <location>
        <begin position="505"/>
        <end position="514"/>
    </location>
</feature>
<evidence type="ECO:0000256" key="21">
    <source>
        <dbReference type="PIRNR" id="PIRNR038147"/>
    </source>
</evidence>
<organism evidence="27 28">
    <name type="scientific">Parthenolecanium corni</name>
    <dbReference type="NCBI Taxonomy" id="536013"/>
    <lineage>
        <taxon>Eukaryota</taxon>
        <taxon>Metazoa</taxon>
        <taxon>Ecdysozoa</taxon>
        <taxon>Arthropoda</taxon>
        <taxon>Hexapoda</taxon>
        <taxon>Insecta</taxon>
        <taxon>Pterygota</taxon>
        <taxon>Neoptera</taxon>
        <taxon>Paraneoptera</taxon>
        <taxon>Hemiptera</taxon>
        <taxon>Sternorrhyncha</taxon>
        <taxon>Coccoidea</taxon>
        <taxon>Coccidae</taxon>
        <taxon>Parthenolecanium</taxon>
    </lineage>
</organism>
<feature type="compositionally biased region" description="Acidic residues" evidence="25">
    <location>
        <begin position="469"/>
        <end position="479"/>
    </location>
</feature>
<keyword evidence="11 21" id="KW-0547">Nucleotide-binding</keyword>
<feature type="active site" description="Proton acceptor" evidence="22">
    <location>
        <position position="324"/>
    </location>
</feature>
<dbReference type="InterPro" id="IPR018934">
    <property type="entry name" value="RIO_dom"/>
</dbReference>
<comment type="function">
    <text evidence="19">Involved in the final steps of cytoplasmic maturation of the 40S ribosomal subunit. Involved in processing of 18S-E pre-rRNA to the mature 18S rRNA. Required for the recycling of NOB1 and PNO1 from the late 40S precursor. The association with the very late 40S subunit intermediate may involve a translation-like checkpoint point cycle preceeding the binding to the 60S ribosomal subunit. Despite the protein kinase domain is proposed to act predominantly as an ATPase. The catalytic activity regulates its dynamic association with the 40S subunit. In addition to its role in ribosomal biogenesis acts as an adapter protein by recruiting NCL/nucleolin the to PRMT5 complex for its symmetrical methylation.</text>
</comment>
<sequence length="534" mass="62256">MSGDAMGQFDDADENNPASRLEFLSLRNDQPVSSDEYDSEYYDSEDDFYYDTTERKKTFNENRGKQFAMNTQCKSNKVTNYQPAEKLLKRFMNKINVEKYEGPCLPIRVANSLIESNKRFEAERIRVKDKHDRATVEQVMDPRTRMILFKMINRDCISEINGCISTGKEANVYHATPGSYFQNAVGDIAIKIYKTSILIFKDRDRYVTGEFRFRRGYCRHNPRKMVKLWAEKELRNLTRMHNAGLPVPEPKLLKSHVLLMDFIGKDGWPAPKLKDVELTVTEACQLYRDCAIIMWKMYNVCKLVHADLSEFNMLYHEKTLYIIDVSQSVEHEHPHALVFLRKDCTNVTEFFSKKGVATMTVKEFFDFITDITIVEENMEQYLDKISEKLYSPSPLTDEQIIDEEVFKNAYIPRTLNEVVDFERDINLIKSGSTNDNLIYHKMVGFKEDLSGTQNKPSLLESESEKSEASEIDSNTDDEETGSKFVNSARPKNETTEDKKRRKNKVKEEKAEARKTKIKKHIKKRKEKMQKTNSK</sequence>
<keyword evidence="15" id="KW-0460">Magnesium</keyword>
<evidence type="ECO:0000256" key="19">
    <source>
        <dbReference type="ARBA" id="ARBA00057025"/>
    </source>
</evidence>
<evidence type="ECO:0000256" key="11">
    <source>
        <dbReference type="ARBA" id="ARBA00022741"/>
    </source>
</evidence>
<feature type="binding site" evidence="24">
    <location>
        <position position="312"/>
    </location>
    <ligand>
        <name>Mg(2+)</name>
        <dbReference type="ChEBI" id="CHEBI:18420"/>
    </ligand>
</feature>
<dbReference type="InterPro" id="IPR000687">
    <property type="entry name" value="RIO_kinase"/>
</dbReference>
<comment type="catalytic activity">
    <reaction evidence="18">
        <text>ATP + H2O = ADP + phosphate + H(+)</text>
        <dbReference type="Rhea" id="RHEA:13065"/>
        <dbReference type="ChEBI" id="CHEBI:15377"/>
        <dbReference type="ChEBI" id="CHEBI:15378"/>
        <dbReference type="ChEBI" id="CHEBI:30616"/>
        <dbReference type="ChEBI" id="CHEBI:43474"/>
        <dbReference type="ChEBI" id="CHEBI:456216"/>
    </reaction>
</comment>
<accession>A0AAN9T6T9</accession>
<comment type="subunit">
    <text evidence="20">Associates with the precursor of the 40S ribosome subunit. Interacts (via its N-terminus) with PRMT5 (via its N-terminus). Interacts with WDR77. Found in a PRMT5 complex composed of PRMT5, WDR77 and RIOK1. Interacts (via its C-terminus) with NCL; this interaction targets NCL for PRTM5 methylation.</text>
</comment>
<evidence type="ECO:0000313" key="27">
    <source>
        <dbReference type="EMBL" id="KAK7571789.1"/>
    </source>
</evidence>
<evidence type="ECO:0000256" key="22">
    <source>
        <dbReference type="PIRSR" id="PIRSR038147-1"/>
    </source>
</evidence>
<keyword evidence="9 21" id="KW-0808">Transferase</keyword>
<dbReference type="InterPro" id="IPR017407">
    <property type="entry name" value="Ser/Thr_kinase_Rio1"/>
</dbReference>
<dbReference type="FunFam" id="1.10.510.10:FF:000232">
    <property type="entry name" value="Serine/threonine-protein kinase RIO1"/>
    <property type="match status" value="1"/>
</dbReference>
<dbReference type="InterPro" id="IPR011009">
    <property type="entry name" value="Kinase-like_dom_sf"/>
</dbReference>
<evidence type="ECO:0000256" key="14">
    <source>
        <dbReference type="ARBA" id="ARBA00022840"/>
    </source>
</evidence>
<comment type="subcellular location">
    <subcellularLocation>
        <location evidence="2">Cytoplasm</location>
    </subcellularLocation>
</comment>
<evidence type="ECO:0000256" key="18">
    <source>
        <dbReference type="ARBA" id="ARBA00049360"/>
    </source>
</evidence>
<feature type="binding site" evidence="24">
    <location>
        <position position="324"/>
    </location>
    <ligand>
        <name>Mg(2+)</name>
        <dbReference type="ChEBI" id="CHEBI:18420"/>
    </ligand>
</feature>
<feature type="binding site" evidence="23">
    <location>
        <position position="263"/>
    </location>
    <ligand>
        <name>ATP</name>
        <dbReference type="ChEBI" id="CHEBI:30616"/>
    </ligand>
</feature>
<evidence type="ECO:0000256" key="9">
    <source>
        <dbReference type="ARBA" id="ARBA00022679"/>
    </source>
</evidence>
<evidence type="ECO:0000256" key="12">
    <source>
        <dbReference type="ARBA" id="ARBA00022777"/>
    </source>
</evidence>
<dbReference type="InterPro" id="IPR051272">
    <property type="entry name" value="RIO-type_Ser/Thr_kinase"/>
</dbReference>
<evidence type="ECO:0000259" key="26">
    <source>
        <dbReference type="SMART" id="SM00090"/>
    </source>
</evidence>
<evidence type="ECO:0000256" key="24">
    <source>
        <dbReference type="PIRSR" id="PIRSR038147-3"/>
    </source>
</evidence>
<dbReference type="GO" id="GO:0005737">
    <property type="term" value="C:cytoplasm"/>
    <property type="evidence" value="ECO:0007669"/>
    <property type="project" value="UniProtKB-SubCell"/>
</dbReference>
<dbReference type="EMBL" id="JBBCAQ010000038">
    <property type="protein sequence ID" value="KAK7571789.1"/>
    <property type="molecule type" value="Genomic_DNA"/>
</dbReference>
<keyword evidence="6" id="KW-0963">Cytoplasm</keyword>
<dbReference type="GO" id="GO:0042254">
    <property type="term" value="P:ribosome biogenesis"/>
    <property type="evidence" value="ECO:0007669"/>
    <property type="project" value="UniProtKB-KW"/>
</dbReference>
<evidence type="ECO:0000256" key="1">
    <source>
        <dbReference type="ARBA" id="ARBA00001946"/>
    </source>
</evidence>
<evidence type="ECO:0000256" key="10">
    <source>
        <dbReference type="ARBA" id="ARBA00022723"/>
    </source>
</evidence>
<evidence type="ECO:0000256" key="4">
    <source>
        <dbReference type="ARBA" id="ARBA00012513"/>
    </source>
</evidence>
<dbReference type="EC" id="2.7.11.1" evidence="4 21"/>
<comment type="cofactor">
    <cofactor evidence="1 24">
        <name>Mg(2+)</name>
        <dbReference type="ChEBI" id="CHEBI:18420"/>
    </cofactor>
</comment>
<evidence type="ECO:0000256" key="25">
    <source>
        <dbReference type="SAM" id="MobiDB-lite"/>
    </source>
</evidence>
<evidence type="ECO:0000256" key="16">
    <source>
        <dbReference type="ARBA" id="ARBA00047899"/>
    </source>
</evidence>
<dbReference type="PROSITE" id="PS01245">
    <property type="entry name" value="RIO1"/>
    <property type="match status" value="1"/>
</dbReference>
<dbReference type="PIRSF" id="PIRSF038147">
    <property type="entry name" value="Ser/Thr_PK_RIO1"/>
    <property type="match status" value="1"/>
</dbReference>
<evidence type="ECO:0000256" key="17">
    <source>
        <dbReference type="ARBA" id="ARBA00048679"/>
    </source>
</evidence>
<reference evidence="27 28" key="1">
    <citation type="submission" date="2024-03" db="EMBL/GenBank/DDBJ databases">
        <title>Adaptation during the transition from Ophiocordyceps entomopathogen to insect associate is accompanied by gene loss and intensified selection.</title>
        <authorList>
            <person name="Ward C.M."/>
            <person name="Onetto C.A."/>
            <person name="Borneman A.R."/>
        </authorList>
    </citation>
    <scope>NUCLEOTIDE SEQUENCE [LARGE SCALE GENOMIC DNA]</scope>
    <source>
        <strain evidence="27">AWRI1</strain>
        <tissue evidence="27">Single Adult Female</tissue>
    </source>
</reference>
<evidence type="ECO:0000256" key="7">
    <source>
        <dbReference type="ARBA" id="ARBA00022517"/>
    </source>
</evidence>
<evidence type="ECO:0000313" key="28">
    <source>
        <dbReference type="Proteomes" id="UP001367676"/>
    </source>
</evidence>
<feature type="domain" description="RIO kinase" evidence="26">
    <location>
        <begin position="129"/>
        <end position="370"/>
    </location>
</feature>
<keyword evidence="13" id="KW-0378">Hydrolase</keyword>
<comment type="catalytic activity">
    <reaction evidence="16 21">
        <text>L-threonyl-[protein] + ATP = O-phospho-L-threonyl-[protein] + ADP + H(+)</text>
        <dbReference type="Rhea" id="RHEA:46608"/>
        <dbReference type="Rhea" id="RHEA-COMP:11060"/>
        <dbReference type="Rhea" id="RHEA-COMP:11605"/>
        <dbReference type="ChEBI" id="CHEBI:15378"/>
        <dbReference type="ChEBI" id="CHEBI:30013"/>
        <dbReference type="ChEBI" id="CHEBI:30616"/>
        <dbReference type="ChEBI" id="CHEBI:61977"/>
        <dbReference type="ChEBI" id="CHEBI:456216"/>
        <dbReference type="EC" id="2.7.11.1"/>
    </reaction>
</comment>
<evidence type="ECO:0000256" key="13">
    <source>
        <dbReference type="ARBA" id="ARBA00022801"/>
    </source>
</evidence>
<dbReference type="Pfam" id="PF01163">
    <property type="entry name" value="RIO1"/>
    <property type="match status" value="1"/>
</dbReference>
<dbReference type="InterPro" id="IPR018935">
    <property type="entry name" value="RIO_kinase_CS"/>
</dbReference>